<dbReference type="RefSeq" id="WP_188939077.1">
    <property type="nucleotide sequence ID" value="NZ_BMIA01000007.1"/>
</dbReference>
<dbReference type="HAMAP" id="MF_00454">
    <property type="entry name" value="FluC"/>
    <property type="match status" value="1"/>
</dbReference>
<evidence type="ECO:0000256" key="11">
    <source>
        <dbReference type="HAMAP-Rule" id="MF_00454"/>
    </source>
</evidence>
<comment type="subcellular location">
    <subcellularLocation>
        <location evidence="1 11">Cell membrane</location>
        <topology evidence="1 11">Multi-pass membrane protein</topology>
    </subcellularLocation>
</comment>
<keyword evidence="4 11" id="KW-0812">Transmembrane</keyword>
<dbReference type="Proteomes" id="UP000600214">
    <property type="component" value="Unassembled WGS sequence"/>
</dbReference>
<evidence type="ECO:0000256" key="10">
    <source>
        <dbReference type="ARBA" id="ARBA00035585"/>
    </source>
</evidence>
<comment type="activity regulation">
    <text evidence="11">Na(+) is not transported, but it plays an essential structural role and its presence is essential for fluoride channel function.</text>
</comment>
<evidence type="ECO:0000256" key="1">
    <source>
        <dbReference type="ARBA" id="ARBA00004651"/>
    </source>
</evidence>
<protein>
    <recommendedName>
        <fullName evidence="11">Fluoride-specific ion channel FluC</fullName>
    </recommendedName>
</protein>
<organism evidence="12 13">
    <name type="scientific">Dyadobacter endophyticus</name>
    <dbReference type="NCBI Taxonomy" id="1749036"/>
    <lineage>
        <taxon>Bacteria</taxon>
        <taxon>Pseudomonadati</taxon>
        <taxon>Bacteroidota</taxon>
        <taxon>Cytophagia</taxon>
        <taxon>Cytophagales</taxon>
        <taxon>Spirosomataceae</taxon>
        <taxon>Dyadobacter</taxon>
    </lineage>
</organism>
<feature type="binding site" evidence="11">
    <location>
        <position position="78"/>
    </location>
    <ligand>
        <name>Na(+)</name>
        <dbReference type="ChEBI" id="CHEBI:29101"/>
        <note>structural</note>
    </ligand>
</feature>
<comment type="catalytic activity">
    <reaction evidence="10">
        <text>fluoride(in) = fluoride(out)</text>
        <dbReference type="Rhea" id="RHEA:76159"/>
        <dbReference type="ChEBI" id="CHEBI:17051"/>
    </reaction>
    <physiologicalReaction direction="left-to-right" evidence="10">
        <dbReference type="Rhea" id="RHEA:76160"/>
    </physiologicalReaction>
</comment>
<comment type="function">
    <text evidence="11">Fluoride-specific ion channel. Important for reducing fluoride concentration in the cell, thus reducing its toxicity.</text>
</comment>
<evidence type="ECO:0000313" key="12">
    <source>
        <dbReference type="EMBL" id="GGH54284.1"/>
    </source>
</evidence>
<keyword evidence="13" id="KW-1185">Reference proteome</keyword>
<feature type="transmembrane region" description="Helical" evidence="11">
    <location>
        <begin position="103"/>
        <end position="121"/>
    </location>
</feature>
<dbReference type="Pfam" id="PF02537">
    <property type="entry name" value="CRCB"/>
    <property type="match status" value="1"/>
</dbReference>
<dbReference type="PANTHER" id="PTHR28259:SF1">
    <property type="entry name" value="FLUORIDE EXPORT PROTEIN 1-RELATED"/>
    <property type="match status" value="1"/>
</dbReference>
<comment type="caution">
    <text evidence="12">The sequence shown here is derived from an EMBL/GenBank/DDBJ whole genome shotgun (WGS) entry which is preliminary data.</text>
</comment>
<keyword evidence="8 11" id="KW-0407">Ion channel</keyword>
<evidence type="ECO:0000256" key="5">
    <source>
        <dbReference type="ARBA" id="ARBA00022989"/>
    </source>
</evidence>
<gene>
    <name evidence="11 12" type="primary">crcB</name>
    <name evidence="11" type="synonym">fluC</name>
    <name evidence="12" type="ORF">GCM10007423_60650</name>
</gene>
<keyword evidence="7 11" id="KW-0472">Membrane</keyword>
<keyword evidence="11" id="KW-0813">Transport</keyword>
<feature type="transmembrane region" description="Helical" evidence="11">
    <location>
        <begin position="67"/>
        <end position="83"/>
    </location>
</feature>
<name>A0ABQ1Z904_9BACT</name>
<dbReference type="EMBL" id="BMIA01000007">
    <property type="protein sequence ID" value="GGH54284.1"/>
    <property type="molecule type" value="Genomic_DNA"/>
</dbReference>
<dbReference type="InterPro" id="IPR003691">
    <property type="entry name" value="FluC"/>
</dbReference>
<keyword evidence="6 11" id="KW-0406">Ion transport</keyword>
<reference evidence="13" key="1">
    <citation type="journal article" date="2019" name="Int. J. Syst. Evol. Microbiol.">
        <title>The Global Catalogue of Microorganisms (GCM) 10K type strain sequencing project: providing services to taxonomists for standard genome sequencing and annotation.</title>
        <authorList>
            <consortium name="The Broad Institute Genomics Platform"/>
            <consortium name="The Broad Institute Genome Sequencing Center for Infectious Disease"/>
            <person name="Wu L."/>
            <person name="Ma J."/>
        </authorList>
    </citation>
    <scope>NUCLEOTIDE SEQUENCE [LARGE SCALE GENOMIC DNA]</scope>
    <source>
        <strain evidence="13">CGMCC 1.15288</strain>
    </source>
</reference>
<keyword evidence="2 11" id="KW-1003">Cell membrane</keyword>
<dbReference type="PANTHER" id="PTHR28259">
    <property type="entry name" value="FLUORIDE EXPORT PROTEIN 1-RELATED"/>
    <property type="match status" value="1"/>
</dbReference>
<keyword evidence="3" id="KW-0997">Cell inner membrane</keyword>
<dbReference type="NCBIfam" id="TIGR00494">
    <property type="entry name" value="crcB"/>
    <property type="match status" value="1"/>
</dbReference>
<accession>A0ABQ1Z904</accession>
<evidence type="ECO:0000256" key="6">
    <source>
        <dbReference type="ARBA" id="ARBA00023065"/>
    </source>
</evidence>
<keyword evidence="11" id="KW-0479">Metal-binding</keyword>
<keyword evidence="11" id="KW-0915">Sodium</keyword>
<evidence type="ECO:0000256" key="8">
    <source>
        <dbReference type="ARBA" id="ARBA00023303"/>
    </source>
</evidence>
<sequence>MNNLIIVFVGGGMGSLARYGIGRALSQWPSVFPFGTLTANILACLILGTFGGWATFRSADLVATSRLFVVVGFCGGFSTFSSFSNETIQLFLNDRWIEASLNIIISIIACFAATFLGMWLGKTFLAI</sequence>
<feature type="binding site" evidence="11">
    <location>
        <position position="75"/>
    </location>
    <ligand>
        <name>Na(+)</name>
        <dbReference type="ChEBI" id="CHEBI:29101"/>
        <note>structural</note>
    </ligand>
</feature>
<feature type="transmembrane region" description="Helical" evidence="11">
    <location>
        <begin position="33"/>
        <end position="55"/>
    </location>
</feature>
<evidence type="ECO:0000256" key="4">
    <source>
        <dbReference type="ARBA" id="ARBA00022692"/>
    </source>
</evidence>
<comment type="similarity">
    <text evidence="9 11">Belongs to the fluoride channel Fluc/FEX (TC 1.A.43) family.</text>
</comment>
<evidence type="ECO:0000313" key="13">
    <source>
        <dbReference type="Proteomes" id="UP000600214"/>
    </source>
</evidence>
<evidence type="ECO:0000256" key="3">
    <source>
        <dbReference type="ARBA" id="ARBA00022519"/>
    </source>
</evidence>
<evidence type="ECO:0000256" key="9">
    <source>
        <dbReference type="ARBA" id="ARBA00035120"/>
    </source>
</evidence>
<evidence type="ECO:0000256" key="7">
    <source>
        <dbReference type="ARBA" id="ARBA00023136"/>
    </source>
</evidence>
<evidence type="ECO:0000256" key="2">
    <source>
        <dbReference type="ARBA" id="ARBA00022475"/>
    </source>
</evidence>
<proteinExistence type="inferred from homology"/>
<keyword evidence="5 11" id="KW-1133">Transmembrane helix</keyword>